<dbReference type="PROSITE" id="PS50812">
    <property type="entry name" value="PWWP"/>
    <property type="match status" value="1"/>
</dbReference>
<sequence>MEENVDSQMETDVSSTTQDILPAEVPGSTTTTVAETIVDVIELKDDDQDESINSNTPESKQPVEKTTPTKCPTEERIQRTPVKDTLPVSVKTPEKNIRSPIKITQDPVDTGLSKSNKDLEESSIIIDSTAINTVQTVKTPEKIKTVVENIQNSGEIKTKTPEKIQTTPEIVQTVEKVKSPEKKQKSPEKVPETSYKVEPENETDANMSSLHEAPAESGDHENDDRDKDEVVVFVPIDVRSETISNDSQETLASVSETASEKDHNKSISRELKSLIASAKESKIISECTQLTTKTRKSRQLLDSSNSSMNTSVDADKIQGHRRESCNSQKSSCSEKSEKANLKRSMRSQNPEFVTKNKQFLNTVNAKHSKEEADTEEPSEDSKKKESLNDSAPSTPKKKKMEEKQPPPLPPVLNSNKLRSDPYCWRCHWIEDDQDEKNPPAKCTVCPRTFHFKCLSGPERTKLSLEKNWVCPKCITILHAESSETRSPVMKKVKPGMLCDLLKYALKRMTELNGVEPFLTPVDRTTFPDYDKYVVHAVDLQLVRDSIAAGVYGSTEAFVSDAQWILHNSIIFNTLQSKLTAAARALVRCCRAEMSEIEACPECYAGAHSRRPTWFTDVCSTPHVLLWAKLKGFPYWPAKGMSTNSSGMVDVRFFGAHDRAWVPARDCFLYSEKDPNNFRTKRQDILDSMQEAEQHIRNISRKFGKFVYPAFKVQFEPGNLNEQLKIMIPSYEPECPSPTQALKKKPQSSPSPARPRPAAKTRKDSHRTDGEKNEDDATENKTSNGTEKPAEATKEAEKSVKKMEVDSTEKDNKADPEVTIVLRKRPPGRR</sequence>
<dbReference type="GO" id="GO:0005634">
    <property type="term" value="C:nucleus"/>
    <property type="evidence" value="ECO:0007669"/>
    <property type="project" value="TreeGrafter"/>
</dbReference>
<feature type="compositionally biased region" description="Basic and acidic residues" evidence="7">
    <location>
        <begin position="175"/>
        <end position="199"/>
    </location>
</feature>
<dbReference type="Pfam" id="PF00855">
    <property type="entry name" value="PWWP"/>
    <property type="match status" value="1"/>
</dbReference>
<dbReference type="GO" id="GO:0008270">
    <property type="term" value="F:zinc ion binding"/>
    <property type="evidence" value="ECO:0007669"/>
    <property type="project" value="UniProtKB-KW"/>
</dbReference>
<feature type="compositionally biased region" description="Polar residues" evidence="7">
    <location>
        <begin position="346"/>
        <end position="365"/>
    </location>
</feature>
<dbReference type="AlphaFoldDB" id="A0A8S4E010"/>
<dbReference type="SMART" id="SM00293">
    <property type="entry name" value="PWWP"/>
    <property type="match status" value="1"/>
</dbReference>
<dbReference type="InterPro" id="IPR000313">
    <property type="entry name" value="PWWP_dom"/>
</dbReference>
<dbReference type="PROSITE" id="PS50016">
    <property type="entry name" value="ZF_PHD_2"/>
    <property type="match status" value="1"/>
</dbReference>
<comment type="caution">
    <text evidence="11">The sequence shown here is derived from an EMBL/GenBank/DDBJ whole genome shotgun (WGS) entry which is preliminary data.</text>
</comment>
<dbReference type="Gene3D" id="2.30.30.140">
    <property type="match status" value="1"/>
</dbReference>
<dbReference type="InterPro" id="IPR001965">
    <property type="entry name" value="Znf_PHD"/>
</dbReference>
<dbReference type="InterPro" id="IPR001487">
    <property type="entry name" value="Bromodomain"/>
</dbReference>
<dbReference type="GO" id="GO:0003714">
    <property type="term" value="F:transcription corepressor activity"/>
    <property type="evidence" value="ECO:0007669"/>
    <property type="project" value="TreeGrafter"/>
</dbReference>
<keyword evidence="12" id="KW-1185">Reference proteome</keyword>
<feature type="compositionally biased region" description="Polar residues" evidence="7">
    <location>
        <begin position="241"/>
        <end position="257"/>
    </location>
</feature>
<name>A0A8S4E010_PLUXY</name>
<dbReference type="SMART" id="SM00249">
    <property type="entry name" value="PHD"/>
    <property type="match status" value="1"/>
</dbReference>
<feature type="compositionally biased region" description="Polar residues" evidence="7">
    <location>
        <begin position="300"/>
        <end position="312"/>
    </location>
</feature>
<dbReference type="PANTHER" id="PTHR46453">
    <property type="entry name" value="PROTEIN KINASE C-BINDING PROTEIN 1"/>
    <property type="match status" value="1"/>
</dbReference>
<dbReference type="Gene3D" id="3.30.40.10">
    <property type="entry name" value="Zinc/RING finger domain, C3HC4 (zinc finger)"/>
    <property type="match status" value="1"/>
</dbReference>
<gene>
    <name evidence="11" type="ORF">PLXY2_LOCUS4026</name>
</gene>
<feature type="region of interest" description="Disordered" evidence="7">
    <location>
        <begin position="730"/>
        <end position="829"/>
    </location>
</feature>
<evidence type="ECO:0000259" key="8">
    <source>
        <dbReference type="PROSITE" id="PS50014"/>
    </source>
</evidence>
<evidence type="ECO:0000259" key="10">
    <source>
        <dbReference type="PROSITE" id="PS50812"/>
    </source>
</evidence>
<evidence type="ECO:0000256" key="3">
    <source>
        <dbReference type="ARBA" id="ARBA00022833"/>
    </source>
</evidence>
<organism evidence="11 12">
    <name type="scientific">Plutella xylostella</name>
    <name type="common">Diamondback moth</name>
    <name type="synonym">Plutella maculipennis</name>
    <dbReference type="NCBI Taxonomy" id="51655"/>
    <lineage>
        <taxon>Eukaryota</taxon>
        <taxon>Metazoa</taxon>
        <taxon>Ecdysozoa</taxon>
        <taxon>Arthropoda</taxon>
        <taxon>Hexapoda</taxon>
        <taxon>Insecta</taxon>
        <taxon>Pterygota</taxon>
        <taxon>Neoptera</taxon>
        <taxon>Endopterygota</taxon>
        <taxon>Lepidoptera</taxon>
        <taxon>Glossata</taxon>
        <taxon>Ditrysia</taxon>
        <taxon>Yponomeutoidea</taxon>
        <taxon>Plutellidae</taxon>
        <taxon>Plutella</taxon>
    </lineage>
</organism>
<dbReference type="GO" id="GO:0005737">
    <property type="term" value="C:cytoplasm"/>
    <property type="evidence" value="ECO:0007669"/>
    <property type="project" value="TreeGrafter"/>
</dbReference>
<dbReference type="PROSITE" id="PS50014">
    <property type="entry name" value="BROMODOMAIN_2"/>
    <property type="match status" value="1"/>
</dbReference>
<dbReference type="Proteomes" id="UP000653454">
    <property type="component" value="Unassembled WGS sequence"/>
</dbReference>
<dbReference type="SUPFAM" id="SSF63748">
    <property type="entry name" value="Tudor/PWWP/MBT"/>
    <property type="match status" value="1"/>
</dbReference>
<dbReference type="PANTHER" id="PTHR46453:SF5">
    <property type="entry name" value="PROTEIN KINASE C-BINDING PROTEIN 1 ISOFORM X1"/>
    <property type="match status" value="1"/>
</dbReference>
<proteinExistence type="predicted"/>
<feature type="region of interest" description="Disordered" evidence="7">
    <location>
        <begin position="292"/>
        <end position="414"/>
    </location>
</feature>
<dbReference type="InterPro" id="IPR013083">
    <property type="entry name" value="Znf_RING/FYVE/PHD"/>
</dbReference>
<dbReference type="SUPFAM" id="SSF47370">
    <property type="entry name" value="Bromodomain"/>
    <property type="match status" value="1"/>
</dbReference>
<feature type="compositionally biased region" description="Basic and acidic residues" evidence="7">
    <location>
        <begin position="213"/>
        <end position="230"/>
    </location>
</feature>
<evidence type="ECO:0000256" key="2">
    <source>
        <dbReference type="ARBA" id="ARBA00022771"/>
    </source>
</evidence>
<dbReference type="Pfam" id="PF00439">
    <property type="entry name" value="Bromodomain"/>
    <property type="match status" value="1"/>
</dbReference>
<evidence type="ECO:0000256" key="4">
    <source>
        <dbReference type="ARBA" id="ARBA00023117"/>
    </source>
</evidence>
<dbReference type="InterPro" id="IPR036427">
    <property type="entry name" value="Bromodomain-like_sf"/>
</dbReference>
<dbReference type="Gene3D" id="1.20.920.10">
    <property type="entry name" value="Bromodomain-like"/>
    <property type="match status" value="1"/>
</dbReference>
<feature type="domain" description="PHD-type" evidence="9">
    <location>
        <begin position="420"/>
        <end position="476"/>
    </location>
</feature>
<evidence type="ECO:0000256" key="7">
    <source>
        <dbReference type="SAM" id="MobiDB-lite"/>
    </source>
</evidence>
<keyword evidence="2 6" id="KW-0863">Zinc-finger</keyword>
<keyword evidence="4 5" id="KW-0103">Bromodomain</keyword>
<dbReference type="SMART" id="SM00297">
    <property type="entry name" value="BROMO"/>
    <property type="match status" value="1"/>
</dbReference>
<feature type="compositionally biased region" description="Basic and acidic residues" evidence="7">
    <location>
        <begin position="313"/>
        <end position="324"/>
    </location>
</feature>
<keyword evidence="3" id="KW-0862">Zinc</keyword>
<feature type="compositionally biased region" description="Basic and acidic residues" evidence="7">
    <location>
        <begin position="72"/>
        <end position="82"/>
    </location>
</feature>
<feature type="region of interest" description="Disordered" evidence="7">
    <location>
        <begin position="158"/>
        <end position="266"/>
    </location>
</feature>
<evidence type="ECO:0000259" key="9">
    <source>
        <dbReference type="PROSITE" id="PS50016"/>
    </source>
</evidence>
<protein>
    <submittedName>
        <fullName evidence="11">(diamondback moth) hypothetical protein</fullName>
    </submittedName>
</protein>
<reference evidence="11" key="1">
    <citation type="submission" date="2020-11" db="EMBL/GenBank/DDBJ databases">
        <authorList>
            <person name="Whiteford S."/>
        </authorList>
    </citation>
    <scope>NUCLEOTIDE SEQUENCE</scope>
</reference>
<feature type="compositionally biased region" description="Polar residues" evidence="7">
    <location>
        <begin position="1"/>
        <end position="19"/>
    </location>
</feature>
<dbReference type="InterPro" id="IPR019787">
    <property type="entry name" value="Znf_PHD-finger"/>
</dbReference>
<evidence type="ECO:0000313" key="12">
    <source>
        <dbReference type="Proteomes" id="UP000653454"/>
    </source>
</evidence>
<accession>A0A8S4E010</accession>
<evidence type="ECO:0000313" key="11">
    <source>
        <dbReference type="EMBL" id="CAG9107443.1"/>
    </source>
</evidence>
<feature type="compositionally biased region" description="Basic and acidic residues" evidence="7">
    <location>
        <begin position="787"/>
        <end position="815"/>
    </location>
</feature>
<evidence type="ECO:0000256" key="5">
    <source>
        <dbReference type="PROSITE-ProRule" id="PRU00035"/>
    </source>
</evidence>
<dbReference type="InterPro" id="IPR011011">
    <property type="entry name" value="Znf_FYVE_PHD"/>
</dbReference>
<evidence type="ECO:0000256" key="1">
    <source>
        <dbReference type="ARBA" id="ARBA00022723"/>
    </source>
</evidence>
<feature type="region of interest" description="Disordered" evidence="7">
    <location>
        <begin position="1"/>
        <end position="115"/>
    </location>
</feature>
<keyword evidence="1" id="KW-0479">Metal-binding</keyword>
<dbReference type="CDD" id="cd20160">
    <property type="entry name" value="PWWP_PRKCBP1"/>
    <property type="match status" value="1"/>
</dbReference>
<feature type="domain" description="PWWP" evidence="10">
    <location>
        <begin position="621"/>
        <end position="672"/>
    </location>
</feature>
<feature type="domain" description="Bromo" evidence="8">
    <location>
        <begin position="509"/>
        <end position="579"/>
    </location>
</feature>
<dbReference type="EMBL" id="CAJHNJ030000010">
    <property type="protein sequence ID" value="CAG9107443.1"/>
    <property type="molecule type" value="Genomic_DNA"/>
</dbReference>
<evidence type="ECO:0000256" key="6">
    <source>
        <dbReference type="PROSITE-ProRule" id="PRU00146"/>
    </source>
</evidence>
<dbReference type="SUPFAM" id="SSF57903">
    <property type="entry name" value="FYVE/PHD zinc finger"/>
    <property type="match status" value="1"/>
</dbReference>